<dbReference type="OrthoDB" id="156345at2"/>
<dbReference type="RefSeq" id="WP_125083325.1">
    <property type="nucleotide sequence ID" value="NZ_CP034248.1"/>
</dbReference>
<dbReference type="Gene3D" id="3.30.200.20">
    <property type="entry name" value="Phosphorylase Kinase, domain 1"/>
    <property type="match status" value="1"/>
</dbReference>
<dbReference type="Gene3D" id="3.90.1200.10">
    <property type="match status" value="1"/>
</dbReference>
<keyword evidence="4" id="KW-1185">Reference proteome</keyword>
<dbReference type="SUPFAM" id="SSF56112">
    <property type="entry name" value="Protein kinase-like (PK-like)"/>
    <property type="match status" value="1"/>
</dbReference>
<proteinExistence type="inferred from homology"/>
<evidence type="ECO:0000313" key="4">
    <source>
        <dbReference type="Proteomes" id="UP000273145"/>
    </source>
</evidence>
<name>A0A3Q8S5D0_9BACL</name>
<evidence type="ECO:0000259" key="2">
    <source>
        <dbReference type="Pfam" id="PF01636"/>
    </source>
</evidence>
<protein>
    <submittedName>
        <fullName evidence="3">Aminoglycoside phosphotransferase</fullName>
    </submittedName>
</protein>
<organism evidence="3 4">
    <name type="scientific">Paenibacillus lentus</name>
    <dbReference type="NCBI Taxonomy" id="1338368"/>
    <lineage>
        <taxon>Bacteria</taxon>
        <taxon>Bacillati</taxon>
        <taxon>Bacillota</taxon>
        <taxon>Bacilli</taxon>
        <taxon>Bacillales</taxon>
        <taxon>Paenibacillaceae</taxon>
        <taxon>Paenibacillus</taxon>
    </lineage>
</organism>
<dbReference type="InterPro" id="IPR050249">
    <property type="entry name" value="Pseudomonas-type_ThrB"/>
</dbReference>
<dbReference type="PANTHER" id="PTHR21064:SF6">
    <property type="entry name" value="AMINOGLYCOSIDE PHOSPHOTRANSFERASE DOMAIN-CONTAINING PROTEIN"/>
    <property type="match status" value="1"/>
</dbReference>
<dbReference type="InterPro" id="IPR002575">
    <property type="entry name" value="Aminoglycoside_PTrfase"/>
</dbReference>
<evidence type="ECO:0000313" key="3">
    <source>
        <dbReference type="EMBL" id="AZK47294.1"/>
    </source>
</evidence>
<dbReference type="Pfam" id="PF01636">
    <property type="entry name" value="APH"/>
    <property type="match status" value="1"/>
</dbReference>
<gene>
    <name evidence="3" type="ORF">EIM92_14935</name>
</gene>
<keyword evidence="3" id="KW-0808">Transferase</keyword>
<dbReference type="InterPro" id="IPR011009">
    <property type="entry name" value="Kinase-like_dom_sf"/>
</dbReference>
<evidence type="ECO:0000256" key="1">
    <source>
        <dbReference type="ARBA" id="ARBA00038240"/>
    </source>
</evidence>
<feature type="domain" description="Aminoglycoside phosphotransferase" evidence="2">
    <location>
        <begin position="18"/>
        <end position="240"/>
    </location>
</feature>
<dbReference type="PANTHER" id="PTHR21064">
    <property type="entry name" value="AMINOGLYCOSIDE PHOSPHOTRANSFERASE DOMAIN-CONTAINING PROTEIN-RELATED"/>
    <property type="match status" value="1"/>
</dbReference>
<reference evidence="3 4" key="1">
    <citation type="submission" date="2018-11" db="EMBL/GenBank/DDBJ databases">
        <title>Genome sequencing of Paenibacillus lentus DSM25539(T).</title>
        <authorList>
            <person name="Kook J.-K."/>
            <person name="Park S.-N."/>
            <person name="Lim Y.K."/>
        </authorList>
    </citation>
    <scope>NUCLEOTIDE SEQUENCE [LARGE SCALE GENOMIC DNA]</scope>
    <source>
        <strain evidence="3 4">DSM 25539</strain>
    </source>
</reference>
<accession>A0A3Q8S5D0</accession>
<comment type="similarity">
    <text evidence="1">Belongs to the pseudomonas-type ThrB family.</text>
</comment>
<dbReference type="KEGG" id="plen:EIM92_14935"/>
<sequence>MLNSILNHYPQEYIGDAQQGASGWNNTTYFIQGSRRRCVLRIYETHQDIDKIRFEHAVLQELNQFAVSFRVPMPIRTITDETIVKLEDGSGRYACMFEYIVGLRPEGDSVRAAFSFGEAAGELLMALSAVEPGLPPAYRPYYELSESYPACSPDVVLEFCTHPPEPFKDLQESLSKLARAYLDLLQKLDGLEKLPQQLIHGDLNYSNLLVDTHDPGRVTALLDFEFCTKDVLAMEPAVIISGLLGQGDHEDRETVKLFCEGFGGRVRLMPEEIEAIPLFMRLRQIDVFLHFLSRFFNGTDDPLVLRKQVKSTAAELRQLEQNDAWFTKILMQYISL</sequence>
<dbReference type="GO" id="GO:0019202">
    <property type="term" value="F:amino acid kinase activity"/>
    <property type="evidence" value="ECO:0007669"/>
    <property type="project" value="TreeGrafter"/>
</dbReference>
<dbReference type="AlphaFoldDB" id="A0A3Q8S5D0"/>
<dbReference type="Proteomes" id="UP000273145">
    <property type="component" value="Chromosome"/>
</dbReference>
<dbReference type="EMBL" id="CP034248">
    <property type="protein sequence ID" value="AZK47294.1"/>
    <property type="molecule type" value="Genomic_DNA"/>
</dbReference>